<evidence type="ECO:0000256" key="3">
    <source>
        <dbReference type="ARBA" id="ARBA00022801"/>
    </source>
</evidence>
<evidence type="ECO:0000256" key="2">
    <source>
        <dbReference type="ARBA" id="ARBA00022723"/>
    </source>
</evidence>
<name>A0A6I3S300_9BURK</name>
<dbReference type="RefSeq" id="WP_151850398.1">
    <property type="nucleotide sequence ID" value="NZ_WNBY01000034.1"/>
</dbReference>
<dbReference type="Pfam" id="PF00483">
    <property type="entry name" value="NTP_transferase"/>
    <property type="match status" value="1"/>
</dbReference>
<dbReference type="InterPro" id="IPR023214">
    <property type="entry name" value="HAD_sf"/>
</dbReference>
<dbReference type="Gene3D" id="3.90.550.10">
    <property type="entry name" value="Spore Coat Polysaccharide Biosynthesis Protein SpsA, Chain A"/>
    <property type="match status" value="1"/>
</dbReference>
<dbReference type="GO" id="GO:0046872">
    <property type="term" value="F:metal ion binding"/>
    <property type="evidence" value="ECO:0007669"/>
    <property type="project" value="UniProtKB-KW"/>
</dbReference>
<keyword evidence="2" id="KW-0479">Metal-binding</keyword>
<dbReference type="InterPro" id="IPR006543">
    <property type="entry name" value="Histidinol-phos"/>
</dbReference>
<proteinExistence type="predicted"/>
<dbReference type="NCBIfam" id="TIGR01656">
    <property type="entry name" value="Histidinol-ppas"/>
    <property type="match status" value="1"/>
</dbReference>
<reference evidence="5 6" key="1">
    <citation type="journal article" date="2019" name="Nat. Med.">
        <title>A library of human gut bacterial isolates paired with longitudinal multiomics data enables mechanistic microbiome research.</title>
        <authorList>
            <person name="Poyet M."/>
            <person name="Groussin M."/>
            <person name="Gibbons S.M."/>
            <person name="Avila-Pacheco J."/>
            <person name="Jiang X."/>
            <person name="Kearney S.M."/>
            <person name="Perrotta A.R."/>
            <person name="Berdy B."/>
            <person name="Zhao S."/>
            <person name="Lieberman T.D."/>
            <person name="Swanson P.K."/>
            <person name="Smith M."/>
            <person name="Roesemann S."/>
            <person name="Alexander J.E."/>
            <person name="Rich S.A."/>
            <person name="Livny J."/>
            <person name="Vlamakis H."/>
            <person name="Clish C."/>
            <person name="Bullock K."/>
            <person name="Deik A."/>
            <person name="Scott J."/>
            <person name="Pierce K.A."/>
            <person name="Xavier R.J."/>
            <person name="Alm E.J."/>
        </authorList>
    </citation>
    <scope>NUCLEOTIDE SEQUENCE [LARGE SCALE GENOMIC DNA]</scope>
    <source>
        <strain evidence="5 6">BIOML-A2</strain>
    </source>
</reference>
<dbReference type="EMBL" id="WNCL01000035">
    <property type="protein sequence ID" value="MTU43921.1"/>
    <property type="molecule type" value="Genomic_DNA"/>
</dbReference>
<evidence type="ECO:0000313" key="6">
    <source>
        <dbReference type="Proteomes" id="UP000462362"/>
    </source>
</evidence>
<dbReference type="InterPro" id="IPR036412">
    <property type="entry name" value="HAD-like_sf"/>
</dbReference>
<dbReference type="NCBIfam" id="TIGR01662">
    <property type="entry name" value="HAD-SF-IIIA"/>
    <property type="match status" value="1"/>
</dbReference>
<dbReference type="InterPro" id="IPR006549">
    <property type="entry name" value="HAD-SF_hydro_IIIA"/>
</dbReference>
<feature type="domain" description="Nucleotidyl transferase" evidence="4">
    <location>
        <begin position="3"/>
        <end position="234"/>
    </location>
</feature>
<sequence>MQAVIMAGGKGTRLSSLTGGKIPKPMVDVDGMPLLERQILTLKREGVNNILIVLGHLGNVIKDYFGDGGKLGVRIDYYQETQPLGTAGSLPLFVEKLEDRFFYLFGDVLFDLNLQKLLNFHQSKNAFITMMVHPNTHPFDSDLVITDDNDRVIDLDPKNPDRNYYYNNKVNAGMYVMEKGICDYIKAGQIKQDLEKDIVLPLTKTNKPIFAYSSSEYLKDIGTPERIKAAVEELKTGKLRQKNLNNPQKAIFLDRDGTINKSNGYVYRPDLFELEEHVIEAIKKINASGYLAIVVTNQPSVARGLASIDDINLVNKKMETLLGQGGVYLDAIYFCPHHPESGFEEENKAYKIPCSCRKPDVGMIQKAKDKFNIDLASSWIIGDTTTDIQTGINAGMHAALVMTGEKGEDKQFDCVPDIIAPNLDKAVELILCKDDNHGL</sequence>
<accession>A0A6I3S300</accession>
<evidence type="ECO:0000256" key="1">
    <source>
        <dbReference type="ARBA" id="ARBA00022490"/>
    </source>
</evidence>
<evidence type="ECO:0000313" key="5">
    <source>
        <dbReference type="EMBL" id="MTU43921.1"/>
    </source>
</evidence>
<dbReference type="InterPro" id="IPR005835">
    <property type="entry name" value="NTP_transferase_dom"/>
</dbReference>
<dbReference type="PANTHER" id="PTHR22572">
    <property type="entry name" value="SUGAR-1-PHOSPHATE GUANYL TRANSFERASE"/>
    <property type="match status" value="1"/>
</dbReference>
<dbReference type="SUPFAM" id="SSF53448">
    <property type="entry name" value="Nucleotide-diphospho-sugar transferases"/>
    <property type="match status" value="1"/>
</dbReference>
<comment type="caution">
    <text evidence="5">The sequence shown here is derived from an EMBL/GenBank/DDBJ whole genome shotgun (WGS) entry which is preliminary data.</text>
</comment>
<dbReference type="CDD" id="cd07503">
    <property type="entry name" value="HAD_HisB-N"/>
    <property type="match status" value="1"/>
</dbReference>
<dbReference type="Gene3D" id="3.40.50.1000">
    <property type="entry name" value="HAD superfamily/HAD-like"/>
    <property type="match status" value="1"/>
</dbReference>
<dbReference type="CDD" id="cd04181">
    <property type="entry name" value="NTP_transferase"/>
    <property type="match status" value="1"/>
</dbReference>
<keyword evidence="1" id="KW-0963">Cytoplasm</keyword>
<gene>
    <name evidence="5" type="ORF">GMD42_09915</name>
</gene>
<organism evidence="5 6">
    <name type="scientific">Parasutterella excrementihominis</name>
    <dbReference type="NCBI Taxonomy" id="487175"/>
    <lineage>
        <taxon>Bacteria</taxon>
        <taxon>Pseudomonadati</taxon>
        <taxon>Pseudomonadota</taxon>
        <taxon>Betaproteobacteria</taxon>
        <taxon>Burkholderiales</taxon>
        <taxon>Sutterellaceae</taxon>
        <taxon>Parasutterella</taxon>
    </lineage>
</organism>
<evidence type="ECO:0000259" key="4">
    <source>
        <dbReference type="Pfam" id="PF00483"/>
    </source>
</evidence>
<keyword evidence="3 5" id="KW-0378">Hydrolase</keyword>
<dbReference type="SUPFAM" id="SSF56784">
    <property type="entry name" value="HAD-like"/>
    <property type="match status" value="1"/>
</dbReference>
<dbReference type="InterPro" id="IPR050486">
    <property type="entry name" value="Mannose-1P_guanyltransferase"/>
</dbReference>
<dbReference type="InterPro" id="IPR029044">
    <property type="entry name" value="Nucleotide-diphossugar_trans"/>
</dbReference>
<dbReference type="GO" id="GO:0016791">
    <property type="term" value="F:phosphatase activity"/>
    <property type="evidence" value="ECO:0007669"/>
    <property type="project" value="InterPro"/>
</dbReference>
<protein>
    <submittedName>
        <fullName evidence="5">HAD-IIIA family hydrolase</fullName>
    </submittedName>
</protein>
<dbReference type="Pfam" id="PF13242">
    <property type="entry name" value="Hydrolase_like"/>
    <property type="match status" value="1"/>
</dbReference>
<dbReference type="Proteomes" id="UP000462362">
    <property type="component" value="Unassembled WGS sequence"/>
</dbReference>
<dbReference type="AlphaFoldDB" id="A0A6I3S300"/>